<feature type="transmembrane region" description="Helical" evidence="6">
    <location>
        <begin position="7"/>
        <end position="30"/>
    </location>
</feature>
<comment type="subcellular location">
    <subcellularLocation>
        <location evidence="1">Membrane</location>
    </subcellularLocation>
</comment>
<reference evidence="7 8" key="1">
    <citation type="submission" date="2024-01" db="EMBL/GenBank/DDBJ databases">
        <title>The genome of the rayed Mediterranean limpet Patella caerulea (Linnaeus, 1758).</title>
        <authorList>
            <person name="Anh-Thu Weber A."/>
            <person name="Halstead-Nussloch G."/>
        </authorList>
    </citation>
    <scope>NUCLEOTIDE SEQUENCE [LARGE SCALE GENOMIC DNA]</scope>
    <source>
        <strain evidence="7">AATW-2023a</strain>
        <tissue evidence="7">Whole specimen</tissue>
    </source>
</reference>
<feature type="compositionally biased region" description="Polar residues" evidence="5">
    <location>
        <begin position="167"/>
        <end position="185"/>
    </location>
</feature>
<accession>A0AAN8JLC2</accession>
<evidence type="ECO:0000256" key="1">
    <source>
        <dbReference type="ARBA" id="ARBA00004370"/>
    </source>
</evidence>
<dbReference type="EMBL" id="JAZGQO010000010">
    <property type="protein sequence ID" value="KAK6177714.1"/>
    <property type="molecule type" value="Genomic_DNA"/>
</dbReference>
<protein>
    <submittedName>
        <fullName evidence="7">Uncharacterized protein</fullName>
    </submittedName>
</protein>
<dbReference type="PANTHER" id="PTHR31395">
    <property type="entry name" value="SHISA"/>
    <property type="match status" value="1"/>
</dbReference>
<evidence type="ECO:0000256" key="6">
    <source>
        <dbReference type="SAM" id="Phobius"/>
    </source>
</evidence>
<feature type="transmembrane region" description="Helical" evidence="6">
    <location>
        <begin position="80"/>
        <end position="106"/>
    </location>
</feature>
<keyword evidence="3 6" id="KW-1133">Transmembrane helix</keyword>
<evidence type="ECO:0000256" key="4">
    <source>
        <dbReference type="ARBA" id="ARBA00023136"/>
    </source>
</evidence>
<keyword evidence="2 6" id="KW-0812">Transmembrane</keyword>
<feature type="compositionally biased region" description="Pro residues" evidence="5">
    <location>
        <begin position="140"/>
        <end position="165"/>
    </location>
</feature>
<keyword evidence="8" id="KW-1185">Reference proteome</keyword>
<dbReference type="GO" id="GO:0016020">
    <property type="term" value="C:membrane"/>
    <property type="evidence" value="ECO:0007669"/>
    <property type="project" value="UniProtKB-SubCell"/>
</dbReference>
<name>A0AAN8JLC2_PATCE</name>
<sequence>MASELNLMFYLLCLMSFIQVITAEYCTYYYEAFYNTDSKTRYCSYGCCTTGTDATFINVCCNRKGSTISHSVYTYKPHSIIIGIIVGVVALIITIIVVIVIIVCCCCKRQPATQGHVITAPNTTVVYSNTTQTSSMPPGVGYPPPHGTNNLPSPPTGYSSPPPPYDTVTSPGQDNKGFDTNVNMN</sequence>
<evidence type="ECO:0000313" key="8">
    <source>
        <dbReference type="Proteomes" id="UP001347796"/>
    </source>
</evidence>
<keyword evidence="4 6" id="KW-0472">Membrane</keyword>
<feature type="region of interest" description="Disordered" evidence="5">
    <location>
        <begin position="130"/>
        <end position="185"/>
    </location>
</feature>
<dbReference type="InterPro" id="IPR026910">
    <property type="entry name" value="Shisa"/>
</dbReference>
<evidence type="ECO:0000313" key="7">
    <source>
        <dbReference type="EMBL" id="KAK6177714.1"/>
    </source>
</evidence>
<evidence type="ECO:0000256" key="3">
    <source>
        <dbReference type="ARBA" id="ARBA00022989"/>
    </source>
</evidence>
<evidence type="ECO:0000256" key="5">
    <source>
        <dbReference type="SAM" id="MobiDB-lite"/>
    </source>
</evidence>
<proteinExistence type="predicted"/>
<gene>
    <name evidence="7" type="ORF">SNE40_015760</name>
</gene>
<dbReference type="Proteomes" id="UP001347796">
    <property type="component" value="Unassembled WGS sequence"/>
</dbReference>
<dbReference type="PANTHER" id="PTHR31395:SF23">
    <property type="entry name" value="GEO05642P1"/>
    <property type="match status" value="1"/>
</dbReference>
<dbReference type="AlphaFoldDB" id="A0AAN8JLC2"/>
<evidence type="ECO:0000256" key="2">
    <source>
        <dbReference type="ARBA" id="ARBA00022692"/>
    </source>
</evidence>
<comment type="caution">
    <text evidence="7">The sequence shown here is derived from an EMBL/GenBank/DDBJ whole genome shotgun (WGS) entry which is preliminary data.</text>
</comment>
<organism evidence="7 8">
    <name type="scientific">Patella caerulea</name>
    <name type="common">Rayed Mediterranean limpet</name>
    <dbReference type="NCBI Taxonomy" id="87958"/>
    <lineage>
        <taxon>Eukaryota</taxon>
        <taxon>Metazoa</taxon>
        <taxon>Spiralia</taxon>
        <taxon>Lophotrochozoa</taxon>
        <taxon>Mollusca</taxon>
        <taxon>Gastropoda</taxon>
        <taxon>Patellogastropoda</taxon>
        <taxon>Patelloidea</taxon>
        <taxon>Patellidae</taxon>
        <taxon>Patella</taxon>
    </lineage>
</organism>